<accession>A0A9X8ULL2</accession>
<evidence type="ECO:0000313" key="2">
    <source>
        <dbReference type="Proteomes" id="UP000294682"/>
    </source>
</evidence>
<dbReference type="Proteomes" id="UP000294682">
    <property type="component" value="Unassembled WGS sequence"/>
</dbReference>
<sequence length="73" mass="8629">MERLADEYRLGADRLSERLVLLRRELRTARGETAFLLERRIETMRRELGDLRRIGGYLAGYYRQADGSGRREV</sequence>
<name>A0A9X8ULL2_9FIRM</name>
<dbReference type="EMBL" id="SLUK01000001">
    <property type="protein sequence ID" value="TCL45178.1"/>
    <property type="molecule type" value="Genomic_DNA"/>
</dbReference>
<dbReference type="AlphaFoldDB" id="A0A9X8ULL2"/>
<comment type="caution">
    <text evidence="1">The sequence shown here is derived from an EMBL/GenBank/DDBJ whole genome shotgun (WGS) entry which is preliminary data.</text>
</comment>
<keyword evidence="2" id="KW-1185">Reference proteome</keyword>
<reference evidence="1 2" key="1">
    <citation type="submission" date="2019-03" db="EMBL/GenBank/DDBJ databases">
        <title>Genomic Encyclopedia of Type Strains, Phase IV (KMG-IV): sequencing the most valuable type-strain genomes for metagenomic binning, comparative biology and taxonomic classification.</title>
        <authorList>
            <person name="Goeker M."/>
        </authorList>
    </citation>
    <scope>NUCLEOTIDE SEQUENCE [LARGE SCALE GENOMIC DNA]</scope>
    <source>
        <strain evidence="1 2">DSM 100433</strain>
    </source>
</reference>
<proteinExistence type="predicted"/>
<evidence type="ECO:0000313" key="1">
    <source>
        <dbReference type="EMBL" id="TCL45178.1"/>
    </source>
</evidence>
<protein>
    <submittedName>
        <fullName evidence="1">Uncharacterized protein</fullName>
    </submittedName>
</protein>
<gene>
    <name evidence="1" type="ORF">EDD78_101159</name>
</gene>
<organism evidence="1 2">
    <name type="scientific">Harryflintia acetispora</name>
    <dbReference type="NCBI Taxonomy" id="1849041"/>
    <lineage>
        <taxon>Bacteria</taxon>
        <taxon>Bacillati</taxon>
        <taxon>Bacillota</taxon>
        <taxon>Clostridia</taxon>
        <taxon>Eubacteriales</taxon>
        <taxon>Oscillospiraceae</taxon>
        <taxon>Harryflintia</taxon>
    </lineage>
</organism>
<dbReference type="OrthoDB" id="1862111at2"/>
<dbReference type="RefSeq" id="WP_079700283.1">
    <property type="nucleotide sequence ID" value="NZ_JADNAH010000029.1"/>
</dbReference>